<sequence>MAEGATEFLSTRHRSRDASFPEVTSDLDASTLDRKRYSLIEFPISGSNSSFMRHSDPRGVAGSKRRISLAWIDIVIMTLHPESPHADQEMRQGRGEADVFVNLEDELAVTLGFRGKCPFRNPHLDVLFRPCERATVRVALDGEGDIGDVLAVAGRKLCPQRRPGHVRSVDEDATGKTQIDLGVKVPPGLLVWMELTTLNCTAPPPARRCKEADHEQQHGRRRRRRHRDLHGSSPRLIC</sequence>
<feature type="compositionally biased region" description="Basic and acidic residues" evidence="1">
    <location>
        <begin position="208"/>
        <end position="218"/>
    </location>
</feature>
<evidence type="ECO:0000313" key="3">
    <source>
        <dbReference type="Proteomes" id="UP000324897"/>
    </source>
</evidence>
<evidence type="ECO:0000313" key="2">
    <source>
        <dbReference type="EMBL" id="TVU02039.1"/>
    </source>
</evidence>
<feature type="compositionally biased region" description="Basic residues" evidence="1">
    <location>
        <begin position="219"/>
        <end position="228"/>
    </location>
</feature>
<feature type="non-terminal residue" evidence="2">
    <location>
        <position position="1"/>
    </location>
</feature>
<reference evidence="2 3" key="1">
    <citation type="journal article" date="2019" name="Sci. Rep.">
        <title>A high-quality genome of Eragrostis curvula grass provides insights into Poaceae evolution and supports new strategies to enhance forage quality.</title>
        <authorList>
            <person name="Carballo J."/>
            <person name="Santos B.A.C.M."/>
            <person name="Zappacosta D."/>
            <person name="Garbus I."/>
            <person name="Selva J.P."/>
            <person name="Gallo C.A."/>
            <person name="Diaz A."/>
            <person name="Albertini E."/>
            <person name="Caccamo M."/>
            <person name="Echenique V."/>
        </authorList>
    </citation>
    <scope>NUCLEOTIDE SEQUENCE [LARGE SCALE GENOMIC DNA]</scope>
    <source>
        <strain evidence="3">cv. Victoria</strain>
        <tissue evidence="2">Leaf</tissue>
    </source>
</reference>
<dbReference type="EMBL" id="RWGY01000362">
    <property type="protein sequence ID" value="TVU02039.1"/>
    <property type="molecule type" value="Genomic_DNA"/>
</dbReference>
<dbReference type="Gramene" id="TVU02039">
    <property type="protein sequence ID" value="TVU02039"/>
    <property type="gene ID" value="EJB05_52503"/>
</dbReference>
<dbReference type="Proteomes" id="UP000324897">
    <property type="component" value="Unassembled WGS sequence"/>
</dbReference>
<feature type="region of interest" description="Disordered" evidence="1">
    <location>
        <begin position="205"/>
        <end position="238"/>
    </location>
</feature>
<organism evidence="2 3">
    <name type="scientific">Eragrostis curvula</name>
    <name type="common">weeping love grass</name>
    <dbReference type="NCBI Taxonomy" id="38414"/>
    <lineage>
        <taxon>Eukaryota</taxon>
        <taxon>Viridiplantae</taxon>
        <taxon>Streptophyta</taxon>
        <taxon>Embryophyta</taxon>
        <taxon>Tracheophyta</taxon>
        <taxon>Spermatophyta</taxon>
        <taxon>Magnoliopsida</taxon>
        <taxon>Liliopsida</taxon>
        <taxon>Poales</taxon>
        <taxon>Poaceae</taxon>
        <taxon>PACMAD clade</taxon>
        <taxon>Chloridoideae</taxon>
        <taxon>Eragrostideae</taxon>
        <taxon>Eragrostidinae</taxon>
        <taxon>Eragrostis</taxon>
    </lineage>
</organism>
<keyword evidence="3" id="KW-1185">Reference proteome</keyword>
<proteinExistence type="predicted"/>
<protein>
    <submittedName>
        <fullName evidence="2">Uncharacterized protein</fullName>
    </submittedName>
</protein>
<evidence type="ECO:0000256" key="1">
    <source>
        <dbReference type="SAM" id="MobiDB-lite"/>
    </source>
</evidence>
<accession>A0A5J9SSW2</accession>
<dbReference type="AlphaFoldDB" id="A0A5J9SSW2"/>
<name>A0A5J9SSW2_9POAL</name>
<gene>
    <name evidence="2" type="ORF">EJB05_52503</name>
</gene>
<comment type="caution">
    <text evidence="2">The sequence shown here is derived from an EMBL/GenBank/DDBJ whole genome shotgun (WGS) entry which is preliminary data.</text>
</comment>